<reference evidence="2" key="1">
    <citation type="journal article" date="2023" name="Nat. Plants">
        <title>Single-cell RNA sequencing provides a high-resolution roadmap for understanding the multicellular compartmentation of specialized metabolism.</title>
        <authorList>
            <person name="Sun S."/>
            <person name="Shen X."/>
            <person name="Li Y."/>
            <person name="Li Y."/>
            <person name="Wang S."/>
            <person name="Li R."/>
            <person name="Zhang H."/>
            <person name="Shen G."/>
            <person name="Guo B."/>
            <person name="Wei J."/>
            <person name="Xu J."/>
            <person name="St-Pierre B."/>
            <person name="Chen S."/>
            <person name="Sun C."/>
        </authorList>
    </citation>
    <scope>NUCLEOTIDE SEQUENCE [LARGE SCALE GENOMIC DNA]</scope>
</reference>
<evidence type="ECO:0000313" key="1">
    <source>
        <dbReference type="EMBL" id="KAI5649318.1"/>
    </source>
</evidence>
<gene>
    <name evidence="1" type="ORF">M9H77_35323</name>
</gene>
<dbReference type="EMBL" id="CM044708">
    <property type="protein sequence ID" value="KAI5649318.1"/>
    <property type="molecule type" value="Genomic_DNA"/>
</dbReference>
<comment type="caution">
    <text evidence="1">The sequence shown here is derived from an EMBL/GenBank/DDBJ whole genome shotgun (WGS) entry which is preliminary data.</text>
</comment>
<organism evidence="1 2">
    <name type="scientific">Catharanthus roseus</name>
    <name type="common">Madagascar periwinkle</name>
    <name type="synonym">Vinca rosea</name>
    <dbReference type="NCBI Taxonomy" id="4058"/>
    <lineage>
        <taxon>Eukaryota</taxon>
        <taxon>Viridiplantae</taxon>
        <taxon>Streptophyta</taxon>
        <taxon>Embryophyta</taxon>
        <taxon>Tracheophyta</taxon>
        <taxon>Spermatophyta</taxon>
        <taxon>Magnoliopsida</taxon>
        <taxon>eudicotyledons</taxon>
        <taxon>Gunneridae</taxon>
        <taxon>Pentapetalae</taxon>
        <taxon>asterids</taxon>
        <taxon>lamiids</taxon>
        <taxon>Gentianales</taxon>
        <taxon>Apocynaceae</taxon>
        <taxon>Rauvolfioideae</taxon>
        <taxon>Vinceae</taxon>
        <taxon>Catharanthinae</taxon>
        <taxon>Catharanthus</taxon>
    </lineage>
</organism>
<sequence length="289" mass="32632">MKSPDKLSMAEARKEAEIVIIGALDQLFTKTQVKAKDIGILVVNCGLFCPTLSFCCGCEPLQAQRQYFKLQPRWYGCNKSQHIWSGGDPGNHDSELVCGEQRPMLVTNCLFRMGGAAIMLSNRSSDRHRSKYQLIHRVRTHKGADDRTYHCVIQQQDENKKAGISLSKDLTTVAGEALKTNITTLGPLVLPIFFKLAFEQFCIHAGGRGVLDEIEKNLNLSEWHMETSRMTLYSKGDRAWQIAFGSGFKCNSGVWRALRTIDPDKEKNPWTDEINEFPVHVPKVQNILF</sequence>
<accession>A0ACB9ZPE6</accession>
<dbReference type="Proteomes" id="UP001060085">
    <property type="component" value="Linkage Group LG08"/>
</dbReference>
<name>A0ACB9ZPE6_CATRO</name>
<proteinExistence type="predicted"/>
<evidence type="ECO:0000313" key="2">
    <source>
        <dbReference type="Proteomes" id="UP001060085"/>
    </source>
</evidence>
<keyword evidence="2" id="KW-1185">Reference proteome</keyword>
<protein>
    <submittedName>
        <fullName evidence="1">Uncharacterized protein</fullName>
    </submittedName>
</protein>